<feature type="transmembrane region" description="Helical" evidence="8">
    <location>
        <begin position="256"/>
        <end position="274"/>
    </location>
</feature>
<gene>
    <name evidence="11" type="primary">LOC102802565</name>
</gene>
<evidence type="ECO:0000256" key="7">
    <source>
        <dbReference type="ARBA" id="ARBA00023224"/>
    </source>
</evidence>
<dbReference type="InterPro" id="IPR017452">
    <property type="entry name" value="GPCR_Rhodpsn_7TM"/>
</dbReference>
<dbReference type="PANTHER" id="PTHR45695">
    <property type="entry name" value="LEUCOKININ RECEPTOR-RELATED"/>
    <property type="match status" value="1"/>
</dbReference>
<dbReference type="GeneID" id="102802565"/>
<dbReference type="InterPro" id="IPR000276">
    <property type="entry name" value="GPCR_Rhodpsn"/>
</dbReference>
<name>A0ABM0MSW7_SACKO</name>
<feature type="transmembrane region" description="Helical" evidence="8">
    <location>
        <begin position="30"/>
        <end position="55"/>
    </location>
</feature>
<organism evidence="10 11">
    <name type="scientific">Saccoglossus kowalevskii</name>
    <name type="common">Acorn worm</name>
    <dbReference type="NCBI Taxonomy" id="10224"/>
    <lineage>
        <taxon>Eukaryota</taxon>
        <taxon>Metazoa</taxon>
        <taxon>Hemichordata</taxon>
        <taxon>Enteropneusta</taxon>
        <taxon>Harrimaniidae</taxon>
        <taxon>Saccoglossus</taxon>
    </lineage>
</organism>
<dbReference type="Proteomes" id="UP000694865">
    <property type="component" value="Unplaced"/>
</dbReference>
<evidence type="ECO:0000256" key="5">
    <source>
        <dbReference type="ARBA" id="ARBA00023136"/>
    </source>
</evidence>
<comment type="subcellular location">
    <subcellularLocation>
        <location evidence="1">Membrane</location>
        <topology evidence="1">Multi-pass membrane protein</topology>
    </subcellularLocation>
</comment>
<evidence type="ECO:0000259" key="9">
    <source>
        <dbReference type="PROSITE" id="PS50262"/>
    </source>
</evidence>
<feature type="transmembrane region" description="Helical" evidence="8">
    <location>
        <begin position="108"/>
        <end position="126"/>
    </location>
</feature>
<reference evidence="11" key="1">
    <citation type="submission" date="2025-08" db="UniProtKB">
        <authorList>
            <consortium name="RefSeq"/>
        </authorList>
    </citation>
    <scope>IDENTIFICATION</scope>
    <source>
        <tissue evidence="11">Testes</tissue>
    </source>
</reference>
<evidence type="ECO:0000313" key="10">
    <source>
        <dbReference type="Proteomes" id="UP000694865"/>
    </source>
</evidence>
<protein>
    <submittedName>
        <fullName evidence="11">Rhodopsin, GQ-coupled-like</fullName>
    </submittedName>
</protein>
<dbReference type="RefSeq" id="XP_006823108.1">
    <property type="nucleotide sequence ID" value="XM_006823045.1"/>
</dbReference>
<feature type="transmembrane region" description="Helical" evidence="8">
    <location>
        <begin position="146"/>
        <end position="165"/>
    </location>
</feature>
<keyword evidence="7" id="KW-0807">Transducer</keyword>
<accession>A0ABM0MSW7</accession>
<keyword evidence="6" id="KW-0675">Receptor</keyword>
<dbReference type="Gene3D" id="1.20.1070.10">
    <property type="entry name" value="Rhodopsin 7-helix transmembrane proteins"/>
    <property type="match status" value="1"/>
</dbReference>
<evidence type="ECO:0000256" key="6">
    <source>
        <dbReference type="ARBA" id="ARBA00023170"/>
    </source>
</evidence>
<dbReference type="PANTHER" id="PTHR45695:SF9">
    <property type="entry name" value="LEUCOKININ RECEPTOR"/>
    <property type="match status" value="1"/>
</dbReference>
<keyword evidence="2 8" id="KW-0812">Transmembrane</keyword>
<dbReference type="PROSITE" id="PS50262">
    <property type="entry name" value="G_PROTEIN_RECEP_F1_2"/>
    <property type="match status" value="1"/>
</dbReference>
<keyword evidence="4" id="KW-0297">G-protein coupled receptor</keyword>
<feature type="transmembrane region" description="Helical" evidence="8">
    <location>
        <begin position="294"/>
        <end position="314"/>
    </location>
</feature>
<keyword evidence="10" id="KW-1185">Reference proteome</keyword>
<evidence type="ECO:0000256" key="4">
    <source>
        <dbReference type="ARBA" id="ARBA00023040"/>
    </source>
</evidence>
<evidence type="ECO:0000256" key="3">
    <source>
        <dbReference type="ARBA" id="ARBA00022989"/>
    </source>
</evidence>
<feature type="domain" description="G-protein coupled receptors family 1 profile" evidence="9">
    <location>
        <begin position="47"/>
        <end position="311"/>
    </location>
</feature>
<dbReference type="PROSITE" id="PS00237">
    <property type="entry name" value="G_PROTEIN_RECEP_F1_1"/>
    <property type="match status" value="1"/>
</dbReference>
<evidence type="ECO:0000313" key="11">
    <source>
        <dbReference type="RefSeq" id="XP_006823108.1"/>
    </source>
</evidence>
<dbReference type="CDD" id="cd00637">
    <property type="entry name" value="7tm_classA_rhodopsin-like"/>
    <property type="match status" value="1"/>
</dbReference>
<dbReference type="SUPFAM" id="SSF81321">
    <property type="entry name" value="Family A G protein-coupled receptor-like"/>
    <property type="match status" value="1"/>
</dbReference>
<evidence type="ECO:0000256" key="1">
    <source>
        <dbReference type="ARBA" id="ARBA00004141"/>
    </source>
</evidence>
<sequence>MNQSYGSEENNTGNHTRFHVDTDGLSEQFVIVRLVATYVIFIAGLILNVSILSSLFMYRNKNNISEFLFFLLTLNDTVYCIWHMVFYPFNVLKIGWIVGQLMCRVNKVIRYTLFFLPLILMTTMSYERFRSIVYQSPVTFRRVKIWVASSVVVLISAYLPAIFLWDPENLHRSGRCISSVEIRDPRLEAAYVLFCTLLVLGFPGGTIIYNCKILRHNKRRRRQVNAVAPQRDFSVLDRHHLEMAFRNRAKSSIRTAKALVIINCIVIASYAFHFCTRLTIVVNDGISLYNAIDLVSYLVFNVSYIYDPVVYLTINSTFRKRLGEFICLNRRKSSNIVYIGRDTMVLEN</sequence>
<keyword evidence="3 8" id="KW-1133">Transmembrane helix</keyword>
<feature type="transmembrane region" description="Helical" evidence="8">
    <location>
        <begin position="189"/>
        <end position="211"/>
    </location>
</feature>
<proteinExistence type="predicted"/>
<keyword evidence="5 8" id="KW-0472">Membrane</keyword>
<feature type="transmembrane region" description="Helical" evidence="8">
    <location>
        <begin position="67"/>
        <end position="88"/>
    </location>
</feature>
<evidence type="ECO:0000256" key="8">
    <source>
        <dbReference type="SAM" id="Phobius"/>
    </source>
</evidence>
<evidence type="ECO:0000256" key="2">
    <source>
        <dbReference type="ARBA" id="ARBA00022692"/>
    </source>
</evidence>
<dbReference type="Pfam" id="PF00001">
    <property type="entry name" value="7tm_1"/>
    <property type="match status" value="1"/>
</dbReference>